<name>A0A9Q1H326_HOLLE</name>
<evidence type="ECO:0000313" key="2">
    <source>
        <dbReference type="EMBL" id="KAJ8033447.1"/>
    </source>
</evidence>
<feature type="signal peptide" evidence="1">
    <location>
        <begin position="1"/>
        <end position="26"/>
    </location>
</feature>
<keyword evidence="1" id="KW-0732">Signal</keyword>
<keyword evidence="3" id="KW-1185">Reference proteome</keyword>
<dbReference type="AlphaFoldDB" id="A0A9Q1H326"/>
<dbReference type="Proteomes" id="UP001152320">
    <property type="component" value="Chromosome 11"/>
</dbReference>
<evidence type="ECO:0000313" key="3">
    <source>
        <dbReference type="Proteomes" id="UP001152320"/>
    </source>
</evidence>
<organism evidence="2 3">
    <name type="scientific">Holothuria leucospilota</name>
    <name type="common">Black long sea cucumber</name>
    <name type="synonym">Mertensiothuria leucospilota</name>
    <dbReference type="NCBI Taxonomy" id="206669"/>
    <lineage>
        <taxon>Eukaryota</taxon>
        <taxon>Metazoa</taxon>
        <taxon>Echinodermata</taxon>
        <taxon>Eleutherozoa</taxon>
        <taxon>Echinozoa</taxon>
        <taxon>Holothuroidea</taxon>
        <taxon>Aspidochirotacea</taxon>
        <taxon>Aspidochirotida</taxon>
        <taxon>Holothuriidae</taxon>
        <taxon>Holothuria</taxon>
    </lineage>
</organism>
<sequence length="74" mass="8499">MALSAHRYIFLLVTAVCCFSLDSLSAEGTTYENIDSSMVRQGLTNTELLRTVSCDGFAKTWYTKYRQLVMYERK</sequence>
<comment type="caution">
    <text evidence="2">The sequence shown here is derived from an EMBL/GenBank/DDBJ whole genome shotgun (WGS) entry which is preliminary data.</text>
</comment>
<proteinExistence type="predicted"/>
<protein>
    <submittedName>
        <fullName evidence="2">Uncharacterized protein</fullName>
    </submittedName>
</protein>
<feature type="chain" id="PRO_5040407468" evidence="1">
    <location>
        <begin position="27"/>
        <end position="74"/>
    </location>
</feature>
<gene>
    <name evidence="2" type="ORF">HOLleu_23692</name>
</gene>
<dbReference type="EMBL" id="JAIZAY010000011">
    <property type="protein sequence ID" value="KAJ8033447.1"/>
    <property type="molecule type" value="Genomic_DNA"/>
</dbReference>
<accession>A0A9Q1H326</accession>
<reference evidence="2" key="1">
    <citation type="submission" date="2021-10" db="EMBL/GenBank/DDBJ databases">
        <title>Tropical sea cucumber genome reveals ecological adaptation and Cuvierian tubules defense mechanism.</title>
        <authorList>
            <person name="Chen T."/>
        </authorList>
    </citation>
    <scope>NUCLEOTIDE SEQUENCE</scope>
    <source>
        <strain evidence="2">Nanhai2018</strain>
        <tissue evidence="2">Muscle</tissue>
    </source>
</reference>
<evidence type="ECO:0000256" key="1">
    <source>
        <dbReference type="SAM" id="SignalP"/>
    </source>
</evidence>